<name>A0A6J5PRA6_9CAUD</name>
<accession>A0A6J5PRA6</accession>
<evidence type="ECO:0000313" key="1">
    <source>
        <dbReference type="EMBL" id="CAB4173527.1"/>
    </source>
</evidence>
<dbReference type="EMBL" id="LR797176">
    <property type="protein sequence ID" value="CAB4191222.1"/>
    <property type="molecule type" value="Genomic_DNA"/>
</dbReference>
<evidence type="ECO:0000313" key="2">
    <source>
        <dbReference type="EMBL" id="CAB4191222.1"/>
    </source>
</evidence>
<organism evidence="1">
    <name type="scientific">uncultured Caudovirales phage</name>
    <dbReference type="NCBI Taxonomy" id="2100421"/>
    <lineage>
        <taxon>Viruses</taxon>
        <taxon>Duplodnaviria</taxon>
        <taxon>Heunggongvirae</taxon>
        <taxon>Uroviricota</taxon>
        <taxon>Caudoviricetes</taxon>
        <taxon>Peduoviridae</taxon>
        <taxon>Maltschvirus</taxon>
        <taxon>Maltschvirus maltsch</taxon>
    </lineage>
</organism>
<proteinExistence type="predicted"/>
<protein>
    <submittedName>
        <fullName evidence="1">Uncharacterized protein</fullName>
    </submittedName>
</protein>
<reference evidence="1" key="1">
    <citation type="submission" date="2020-05" db="EMBL/GenBank/DDBJ databases">
        <authorList>
            <person name="Chiriac C."/>
            <person name="Salcher M."/>
            <person name="Ghai R."/>
            <person name="Kavagutti S V."/>
        </authorList>
    </citation>
    <scope>NUCLEOTIDE SEQUENCE</scope>
</reference>
<dbReference type="EMBL" id="LR796902">
    <property type="protein sequence ID" value="CAB4173527.1"/>
    <property type="molecule type" value="Genomic_DNA"/>
</dbReference>
<sequence length="91" mass="10793">MLHPSFQYRRSNTLNLAETIMMYQYQFERLENVKIDLLIIGGMLLTETNLQNKADLLKKQVLMKQESLVLEKSIKLSLQCWEILAKNKEYN</sequence>
<gene>
    <name evidence="2" type="ORF">UFOVP1228_15</name>
    <name evidence="3" type="ORF">UFOVP1481_23</name>
    <name evidence="1" type="ORF">UFOVP956_15</name>
</gene>
<evidence type="ECO:0000313" key="3">
    <source>
        <dbReference type="EMBL" id="CAB4215422.1"/>
    </source>
</evidence>
<dbReference type="EMBL" id="LR797429">
    <property type="protein sequence ID" value="CAB4215422.1"/>
    <property type="molecule type" value="Genomic_DNA"/>
</dbReference>